<dbReference type="RefSeq" id="WP_003381374.1">
    <property type="nucleotide sequence ID" value="NZ_CP063817.1"/>
</dbReference>
<organism evidence="2">
    <name type="scientific">Clostridium botulinum</name>
    <dbReference type="NCBI Taxonomy" id="1491"/>
    <lineage>
        <taxon>Bacteria</taxon>
        <taxon>Bacillati</taxon>
        <taxon>Bacillota</taxon>
        <taxon>Clostridia</taxon>
        <taxon>Eubacteriales</taxon>
        <taxon>Clostridiaceae</taxon>
        <taxon>Clostridium</taxon>
    </lineage>
</organism>
<protein>
    <submittedName>
        <fullName evidence="2">Uncharacterized protein</fullName>
    </submittedName>
</protein>
<evidence type="ECO:0000256" key="1">
    <source>
        <dbReference type="SAM" id="Coils"/>
    </source>
</evidence>
<evidence type="ECO:0000313" key="3">
    <source>
        <dbReference type="EMBL" id="NFU59438.1"/>
    </source>
</evidence>
<dbReference type="EMBL" id="SWNS01000004">
    <property type="protein sequence ID" value="NFD87545.1"/>
    <property type="molecule type" value="Genomic_DNA"/>
</dbReference>
<gene>
    <name evidence="2" type="ORF">FCV13_05845</name>
    <name evidence="3" type="ORF">FDF67_04325</name>
</gene>
<keyword evidence="1" id="KW-0175">Coiled coil</keyword>
<sequence>MKKDWIALNSLKEELSEIKACIELAKEDNIQLKEYEMRIKELENQITQMINEIHINQANLTKEDQLRLIDKKLTELHRKHRMSNRQCKINRKKNTSCGVCTRKRKQLFKQISNKQVRLAKGLSKKSKLYKKIFDLGWEIN</sequence>
<evidence type="ECO:0000313" key="2">
    <source>
        <dbReference type="EMBL" id="NFD87545.1"/>
    </source>
</evidence>
<dbReference type="EMBL" id="SXDK01000004">
    <property type="protein sequence ID" value="NFU59438.1"/>
    <property type="molecule type" value="Genomic_DNA"/>
</dbReference>
<name>A0A6G4D9C9_CLOBO</name>
<feature type="coiled-coil region" evidence="1">
    <location>
        <begin position="8"/>
        <end position="59"/>
    </location>
</feature>
<dbReference type="Proteomes" id="UP000785180">
    <property type="component" value="Unassembled WGS sequence"/>
</dbReference>
<reference evidence="2" key="1">
    <citation type="submission" date="2019-04" db="EMBL/GenBank/DDBJ databases">
        <title>Genome sequencing of Clostridium botulinum Groups I-IV and Clostridium butyricum.</title>
        <authorList>
            <person name="Brunt J."/>
            <person name="Van Vliet A.H.M."/>
            <person name="Stringer S.C."/>
            <person name="Carter A.T."/>
            <person name="Peck M.W."/>
        </authorList>
    </citation>
    <scope>NUCLEOTIDE SEQUENCE</scope>
    <source>
        <strain evidence="3">7221C</strain>
        <strain evidence="2">Colworth BL165</strain>
    </source>
</reference>
<accession>A0A6G4D9C9</accession>
<comment type="caution">
    <text evidence="2">The sequence shown here is derived from an EMBL/GenBank/DDBJ whole genome shotgun (WGS) entry which is preliminary data.</text>
</comment>
<proteinExistence type="predicted"/>
<dbReference type="AlphaFoldDB" id="A0A6G4D9C9"/>